<protein>
    <submittedName>
        <fullName evidence="2">Uncharacterized protein</fullName>
    </submittedName>
</protein>
<feature type="compositionally biased region" description="Low complexity" evidence="1">
    <location>
        <begin position="1"/>
        <end position="11"/>
    </location>
</feature>
<comment type="caution">
    <text evidence="2">The sequence shown here is derived from an EMBL/GenBank/DDBJ whole genome shotgun (WGS) entry which is preliminary data.</text>
</comment>
<accession>L7FIZ8</accession>
<evidence type="ECO:0000313" key="2">
    <source>
        <dbReference type="EMBL" id="ELP71363.1"/>
    </source>
</evidence>
<organism evidence="2 3">
    <name type="scientific">Streptomyces turgidiscabies (strain Car8)</name>
    <dbReference type="NCBI Taxonomy" id="698760"/>
    <lineage>
        <taxon>Bacteria</taxon>
        <taxon>Bacillati</taxon>
        <taxon>Actinomycetota</taxon>
        <taxon>Actinomycetes</taxon>
        <taxon>Kitasatosporales</taxon>
        <taxon>Streptomycetaceae</taxon>
        <taxon>Streptomyces</taxon>
    </lineage>
</organism>
<feature type="region of interest" description="Disordered" evidence="1">
    <location>
        <begin position="1"/>
        <end position="57"/>
    </location>
</feature>
<dbReference type="EMBL" id="AEJB01000004">
    <property type="protein sequence ID" value="ELP71363.1"/>
    <property type="molecule type" value="Genomic_DNA"/>
</dbReference>
<gene>
    <name evidence="2" type="ORF">STRTUCAR8_02414</name>
</gene>
<evidence type="ECO:0000313" key="3">
    <source>
        <dbReference type="Proteomes" id="UP000010931"/>
    </source>
</evidence>
<dbReference type="Proteomes" id="UP000010931">
    <property type="component" value="Unassembled WGS sequence"/>
</dbReference>
<name>L7FIZ8_STRT8</name>
<dbReference type="AlphaFoldDB" id="L7FIZ8"/>
<reference evidence="2 3" key="1">
    <citation type="journal article" date="2011" name="Plasmid">
        <title>Streptomyces turgidiscabies Car8 contains a modular pathogenicity island that shares virulence genes with other actinobacterial plant pathogens.</title>
        <authorList>
            <person name="Huguet-Tapia J.C."/>
            <person name="Badger J.H."/>
            <person name="Loria R."/>
            <person name="Pettis G.S."/>
        </authorList>
    </citation>
    <scope>NUCLEOTIDE SEQUENCE [LARGE SCALE GENOMIC DNA]</scope>
    <source>
        <strain evidence="2 3">Car8</strain>
    </source>
</reference>
<keyword evidence="3" id="KW-1185">Reference proteome</keyword>
<feature type="compositionally biased region" description="Polar residues" evidence="1">
    <location>
        <begin position="42"/>
        <end position="57"/>
    </location>
</feature>
<proteinExistence type="predicted"/>
<dbReference type="PATRIC" id="fig|698760.3.peg.21"/>
<evidence type="ECO:0000256" key="1">
    <source>
        <dbReference type="SAM" id="MobiDB-lite"/>
    </source>
</evidence>
<sequence>MSAAGGVVRGLRAGGGWSRSSPRPCRGAAAHPNFPAPPLVTVHSTPATPHATPESTP</sequence>